<organism evidence="3 4">
    <name type="scientific">Pythium insidiosum</name>
    <name type="common">Pythiosis disease agent</name>
    <dbReference type="NCBI Taxonomy" id="114742"/>
    <lineage>
        <taxon>Eukaryota</taxon>
        <taxon>Sar</taxon>
        <taxon>Stramenopiles</taxon>
        <taxon>Oomycota</taxon>
        <taxon>Peronosporomycetes</taxon>
        <taxon>Pythiales</taxon>
        <taxon>Pythiaceae</taxon>
        <taxon>Pythium</taxon>
    </lineage>
</organism>
<feature type="compositionally biased region" description="Polar residues" evidence="1">
    <location>
        <begin position="73"/>
        <end position="82"/>
    </location>
</feature>
<sequence length="243" mass="26324">MARSFRLPTERKKAMPPRGAALVPLLTLLGSAAAAAVLARRYVPQYMAAKHRRERMRQETDREEAPTERAFRPNSTKPAVNNRNKDHDENGAIDDADAPLSPSLPLPLPPHQSSLVVAMLLQDGFLLLAAFGVGVMALAVLVSLALVVARDELESPAELQMFAPMMLVAMGLISVGVVSSMLRGKPRSRRQPSRDDDAAASRRSTKRDSAAMDDDSDAPSPRADEQATQRTATRASRCPFGFG</sequence>
<name>A0AAD5MFJ6_PYTIN</name>
<dbReference type="Proteomes" id="UP001209570">
    <property type="component" value="Unassembled WGS sequence"/>
</dbReference>
<evidence type="ECO:0000313" key="4">
    <source>
        <dbReference type="Proteomes" id="UP001209570"/>
    </source>
</evidence>
<keyword evidence="2" id="KW-0472">Membrane</keyword>
<keyword evidence="2" id="KW-0812">Transmembrane</keyword>
<comment type="caution">
    <text evidence="3">The sequence shown here is derived from an EMBL/GenBank/DDBJ whole genome shotgun (WGS) entry which is preliminary data.</text>
</comment>
<protein>
    <recommendedName>
        <fullName evidence="5">Transmembrane protein</fullName>
    </recommendedName>
</protein>
<dbReference type="AlphaFoldDB" id="A0AAD5MFJ6"/>
<feature type="compositionally biased region" description="Basic and acidic residues" evidence="1">
    <location>
        <begin position="192"/>
        <end position="210"/>
    </location>
</feature>
<keyword evidence="4" id="KW-1185">Reference proteome</keyword>
<gene>
    <name evidence="3" type="ORF">P43SY_005515</name>
</gene>
<accession>A0AAD5MFJ6</accession>
<feature type="transmembrane region" description="Helical" evidence="2">
    <location>
        <begin position="161"/>
        <end position="182"/>
    </location>
</feature>
<feature type="region of interest" description="Disordered" evidence="1">
    <location>
        <begin position="49"/>
        <end position="99"/>
    </location>
</feature>
<feature type="compositionally biased region" description="Basic and acidic residues" evidence="1">
    <location>
        <begin position="56"/>
        <end position="71"/>
    </location>
</feature>
<feature type="region of interest" description="Disordered" evidence="1">
    <location>
        <begin position="183"/>
        <end position="243"/>
    </location>
</feature>
<evidence type="ECO:0000313" key="3">
    <source>
        <dbReference type="EMBL" id="KAJ0405949.1"/>
    </source>
</evidence>
<dbReference type="EMBL" id="JAKCXM010000038">
    <property type="protein sequence ID" value="KAJ0405949.1"/>
    <property type="molecule type" value="Genomic_DNA"/>
</dbReference>
<proteinExistence type="predicted"/>
<evidence type="ECO:0000256" key="2">
    <source>
        <dbReference type="SAM" id="Phobius"/>
    </source>
</evidence>
<reference evidence="3" key="1">
    <citation type="submission" date="2021-12" db="EMBL/GenBank/DDBJ databases">
        <title>Prjna785345.</title>
        <authorList>
            <person name="Rujirawat T."/>
            <person name="Krajaejun T."/>
        </authorList>
    </citation>
    <scope>NUCLEOTIDE SEQUENCE</scope>
    <source>
        <strain evidence="3">Pi057C3</strain>
    </source>
</reference>
<feature type="transmembrane region" description="Helical" evidence="2">
    <location>
        <begin position="125"/>
        <end position="149"/>
    </location>
</feature>
<evidence type="ECO:0000256" key="1">
    <source>
        <dbReference type="SAM" id="MobiDB-lite"/>
    </source>
</evidence>
<keyword evidence="2" id="KW-1133">Transmembrane helix</keyword>
<evidence type="ECO:0008006" key="5">
    <source>
        <dbReference type="Google" id="ProtNLM"/>
    </source>
</evidence>